<dbReference type="InterPro" id="IPR002820">
    <property type="entry name" value="Mopterin_CF_biosynth-C_dom"/>
</dbReference>
<evidence type="ECO:0000256" key="10">
    <source>
        <dbReference type="ARBA" id="ARBA00023239"/>
    </source>
</evidence>
<comment type="function">
    <text evidence="11">Transfers a GMP moiety from GTP to Mo-molybdopterin (Mo-MPT) cofactor (Moco or molybdenum cofactor) to form Mo-molybdopterin guanine dinucleotide (Mo-MGD) cofactor.</text>
</comment>
<dbReference type="InterPro" id="IPR036522">
    <property type="entry name" value="MoaC_sf"/>
</dbReference>
<feature type="binding site" evidence="11">
    <location>
        <position position="179"/>
    </location>
    <ligand>
        <name>GTP</name>
        <dbReference type="ChEBI" id="CHEBI:37565"/>
    </ligand>
</feature>
<sequence>MFTHLDENQQPRMVDISQKVAGDRRAVAQCIVQLPKAIKDYLTGQEIVLKKGPVIQTAIIAGTMAVKKTADLIPFCHTLPIHGCKFDVKIVDQGQDYLEIILQCAVNTNYKTGVEMEALCGVSVAALAIYDMCKSISSEIIIKNTQLIEKTGGKADIKQTPLYGLVLTGGKSKRMGKDKALINYQGQPHGQYIYDLLSKYCEQVFLSARPGQWQGTALENLPTLVDEGESVGPMSGILTALQSYPQVNWLIIACDLVYINSTMVEKLIAHARQDLVATCYENADQGFPEALCGIYTPLALKLFTKAKHIGLHCPVKILQMADYQLIKPDNLLDIANVNSPEDYVQIN</sequence>
<gene>
    <name evidence="14" type="primary">moaC</name>
    <name evidence="11" type="synonym">mobA</name>
    <name evidence="14" type="ORF">IQ217_06530</name>
</gene>
<evidence type="ECO:0000256" key="7">
    <source>
        <dbReference type="ARBA" id="ARBA00022842"/>
    </source>
</evidence>
<dbReference type="InterPro" id="IPR013482">
    <property type="entry name" value="Molybde_CF_guanTrfase"/>
</dbReference>
<evidence type="ECO:0000256" key="1">
    <source>
        <dbReference type="ARBA" id="ARBA00001637"/>
    </source>
</evidence>
<dbReference type="SUPFAM" id="SSF53448">
    <property type="entry name" value="Nucleotide-diphospho-sugar transferases"/>
    <property type="match status" value="1"/>
</dbReference>
<comment type="catalytic activity">
    <reaction evidence="11">
        <text>Mo-molybdopterin + GTP + H(+) = Mo-molybdopterin guanine dinucleotide + diphosphate</text>
        <dbReference type="Rhea" id="RHEA:34243"/>
        <dbReference type="ChEBI" id="CHEBI:15378"/>
        <dbReference type="ChEBI" id="CHEBI:33019"/>
        <dbReference type="ChEBI" id="CHEBI:37565"/>
        <dbReference type="ChEBI" id="CHEBI:71302"/>
        <dbReference type="ChEBI" id="CHEBI:71310"/>
        <dbReference type="EC" id="2.7.7.77"/>
    </reaction>
</comment>
<keyword evidence="3 11" id="KW-0963">Cytoplasm</keyword>
<comment type="domain">
    <text evidence="11">The N-terminal domain determines nucleotide recognition and specific binding, while the C-terminal domain determines the specific binding to the target protein.</text>
</comment>
<keyword evidence="8 11" id="KW-0342">GTP-binding</keyword>
<dbReference type="Proteomes" id="UP000658720">
    <property type="component" value="Unassembled WGS sequence"/>
</dbReference>
<feature type="domain" description="MobA-like NTP transferase" evidence="13">
    <location>
        <begin position="164"/>
        <end position="294"/>
    </location>
</feature>
<dbReference type="Pfam" id="PF12804">
    <property type="entry name" value="NTP_transf_3"/>
    <property type="match status" value="1"/>
</dbReference>
<dbReference type="HAMAP" id="MF_00316">
    <property type="entry name" value="MobA"/>
    <property type="match status" value="1"/>
</dbReference>
<evidence type="ECO:0000256" key="8">
    <source>
        <dbReference type="ARBA" id="ARBA00023134"/>
    </source>
</evidence>
<comment type="cofactor">
    <cofactor evidence="11">
        <name>Mg(2+)</name>
        <dbReference type="ChEBI" id="CHEBI:18420"/>
    </cofactor>
</comment>
<evidence type="ECO:0000256" key="3">
    <source>
        <dbReference type="ARBA" id="ARBA00022490"/>
    </source>
</evidence>
<evidence type="ECO:0000256" key="11">
    <source>
        <dbReference type="HAMAP-Rule" id="MF_00316"/>
    </source>
</evidence>
<dbReference type="EMBL" id="JADEVV010000014">
    <property type="protein sequence ID" value="MBE9253516.1"/>
    <property type="molecule type" value="Genomic_DNA"/>
</dbReference>
<name>A0ABR9VQ96_9SYNC</name>
<dbReference type="InterPro" id="IPR023045">
    <property type="entry name" value="MoaC"/>
</dbReference>
<evidence type="ECO:0000259" key="12">
    <source>
        <dbReference type="Pfam" id="PF01967"/>
    </source>
</evidence>
<dbReference type="GO" id="GO:0061799">
    <property type="term" value="F:cyclic pyranopterin monophosphate synthase activity"/>
    <property type="evidence" value="ECO:0007669"/>
    <property type="project" value="UniProtKB-EC"/>
</dbReference>
<protein>
    <recommendedName>
        <fullName evidence="11">Probable molybdenum cofactor guanylyltransferase</fullName>
        <shortName evidence="11">MoCo guanylyltransferase</shortName>
        <ecNumber evidence="11">2.7.7.77</ecNumber>
    </recommendedName>
    <alternativeName>
        <fullName evidence="11">GTP:molybdopterin guanylyltransferase</fullName>
    </alternativeName>
    <alternativeName>
        <fullName evidence="11">Mo-MPT guanylyltransferase</fullName>
    </alternativeName>
    <alternativeName>
        <fullName evidence="11">Molybdopterin guanylyltransferase</fullName>
    </alternativeName>
    <alternativeName>
        <fullName evidence="11">Molybdopterin-guanine dinucleotide synthase</fullName>
        <shortName evidence="11">MGD synthase</shortName>
    </alternativeName>
</protein>
<feature type="binding site" evidence="11">
    <location>
        <position position="226"/>
    </location>
    <ligand>
        <name>GTP</name>
        <dbReference type="ChEBI" id="CHEBI:37565"/>
    </ligand>
</feature>
<dbReference type="InterPro" id="IPR047594">
    <property type="entry name" value="MoaC_bact/euk"/>
</dbReference>
<dbReference type="RefSeq" id="WP_194019333.1">
    <property type="nucleotide sequence ID" value="NZ_JADEVV010000014.1"/>
</dbReference>
<evidence type="ECO:0000256" key="2">
    <source>
        <dbReference type="ARBA" id="ARBA00005046"/>
    </source>
</evidence>
<evidence type="ECO:0000313" key="15">
    <source>
        <dbReference type="Proteomes" id="UP000658720"/>
    </source>
</evidence>
<organism evidence="14 15">
    <name type="scientific">Synechocystis salina LEGE 00031</name>
    <dbReference type="NCBI Taxonomy" id="1828736"/>
    <lineage>
        <taxon>Bacteria</taxon>
        <taxon>Bacillati</taxon>
        <taxon>Cyanobacteriota</taxon>
        <taxon>Cyanophyceae</taxon>
        <taxon>Synechococcales</taxon>
        <taxon>Merismopediaceae</taxon>
        <taxon>Synechocystis</taxon>
    </lineage>
</organism>
<keyword evidence="5 11" id="KW-0479">Metal-binding</keyword>
<dbReference type="InterPro" id="IPR025877">
    <property type="entry name" value="MobA-like_NTP_Trfase"/>
</dbReference>
<feature type="binding site" evidence="11">
    <location>
        <begin position="167"/>
        <end position="169"/>
    </location>
    <ligand>
        <name>GTP</name>
        <dbReference type="ChEBI" id="CHEBI:37565"/>
    </ligand>
</feature>
<evidence type="ECO:0000259" key="13">
    <source>
        <dbReference type="Pfam" id="PF12804"/>
    </source>
</evidence>
<evidence type="ECO:0000256" key="6">
    <source>
        <dbReference type="ARBA" id="ARBA00022741"/>
    </source>
</evidence>
<dbReference type="Pfam" id="PF01967">
    <property type="entry name" value="MoaC"/>
    <property type="match status" value="1"/>
</dbReference>
<comment type="caution">
    <text evidence="11">Lacks conserved residue(s) required for the propagation of feature annotation.</text>
</comment>
<dbReference type="NCBIfam" id="NF011070">
    <property type="entry name" value="PRK14500.1"/>
    <property type="match status" value="1"/>
</dbReference>
<evidence type="ECO:0000256" key="9">
    <source>
        <dbReference type="ARBA" id="ARBA00023150"/>
    </source>
</evidence>
<dbReference type="PANTHER" id="PTHR19136">
    <property type="entry name" value="MOLYBDENUM COFACTOR GUANYLYLTRANSFERASE"/>
    <property type="match status" value="1"/>
</dbReference>
<dbReference type="Gene3D" id="3.90.550.10">
    <property type="entry name" value="Spore Coat Polysaccharide Biosynthesis Protein SpsA, Chain A"/>
    <property type="match status" value="1"/>
</dbReference>
<evidence type="ECO:0000256" key="4">
    <source>
        <dbReference type="ARBA" id="ARBA00022679"/>
    </source>
</evidence>
<keyword evidence="10 14" id="KW-0456">Lyase</keyword>
<dbReference type="CDD" id="cd02503">
    <property type="entry name" value="MobA"/>
    <property type="match status" value="1"/>
</dbReference>
<keyword evidence="9 11" id="KW-0501">Molybdenum cofactor biosynthesis</keyword>
<feature type="binding site" evidence="11">
    <location>
        <position position="255"/>
    </location>
    <ligand>
        <name>Mg(2+)</name>
        <dbReference type="ChEBI" id="CHEBI:18420"/>
    </ligand>
</feature>
<feature type="binding site" evidence="11">
    <location>
        <position position="255"/>
    </location>
    <ligand>
        <name>GTP</name>
        <dbReference type="ChEBI" id="CHEBI:37565"/>
    </ligand>
</feature>
<dbReference type="NCBIfam" id="TIGR00581">
    <property type="entry name" value="moaC"/>
    <property type="match status" value="1"/>
</dbReference>
<keyword evidence="7 11" id="KW-0460">Magnesium</keyword>
<comment type="subcellular location">
    <subcellularLocation>
        <location evidence="11">Cytoplasm</location>
    </subcellularLocation>
</comment>
<feature type="domain" description="Molybdopterin cofactor biosynthesis C (MoaC)" evidence="12">
    <location>
        <begin position="13"/>
        <end position="153"/>
    </location>
</feature>
<accession>A0ABR9VQ96</accession>
<dbReference type="CDD" id="cd01420">
    <property type="entry name" value="MoaC_PE"/>
    <property type="match status" value="1"/>
</dbReference>
<dbReference type="EC" id="2.7.7.77" evidence="11"/>
<proteinExistence type="inferred from homology"/>
<dbReference type="SUPFAM" id="SSF55040">
    <property type="entry name" value="Molybdenum cofactor biosynthesis protein C, MoaC"/>
    <property type="match status" value="1"/>
</dbReference>
<dbReference type="InterPro" id="IPR029044">
    <property type="entry name" value="Nucleotide-diphossugar_trans"/>
</dbReference>
<dbReference type="NCBIfam" id="NF006870">
    <property type="entry name" value="PRK09364.1"/>
    <property type="match status" value="1"/>
</dbReference>
<comment type="pathway">
    <text evidence="2">Cofactor biosynthesis; molybdopterin biosynthesis.</text>
</comment>
<keyword evidence="15" id="KW-1185">Reference proteome</keyword>
<comment type="catalytic activity">
    <reaction evidence="1">
        <text>(8S)-3',8-cyclo-7,8-dihydroguanosine 5'-triphosphate = cyclic pyranopterin phosphate + diphosphate</text>
        <dbReference type="Rhea" id="RHEA:49580"/>
        <dbReference type="ChEBI" id="CHEBI:33019"/>
        <dbReference type="ChEBI" id="CHEBI:59648"/>
        <dbReference type="ChEBI" id="CHEBI:131766"/>
        <dbReference type="EC" id="4.6.1.17"/>
    </reaction>
</comment>
<dbReference type="Gene3D" id="3.30.70.640">
    <property type="entry name" value="Molybdopterin cofactor biosynthesis C (MoaC) domain"/>
    <property type="match status" value="1"/>
</dbReference>
<comment type="caution">
    <text evidence="14">The sequence shown here is derived from an EMBL/GenBank/DDBJ whole genome shotgun (WGS) entry which is preliminary data.</text>
</comment>
<reference evidence="14 15" key="1">
    <citation type="submission" date="2020-10" db="EMBL/GenBank/DDBJ databases">
        <authorList>
            <person name="Castelo-Branco R."/>
            <person name="Eusebio N."/>
            <person name="Adriana R."/>
            <person name="Vieira A."/>
            <person name="Brugerolle De Fraissinette N."/>
            <person name="Rezende De Castro R."/>
            <person name="Schneider M.P."/>
            <person name="Vasconcelos V."/>
            <person name="Leao P.N."/>
        </authorList>
    </citation>
    <scope>NUCLEOTIDE SEQUENCE [LARGE SCALE GENOMIC DNA]</scope>
    <source>
        <strain evidence="14 15">LEGE 00031</strain>
    </source>
</reference>
<keyword evidence="4 11" id="KW-0808">Transferase</keyword>
<keyword evidence="6 11" id="KW-0547">Nucleotide-binding</keyword>
<dbReference type="PANTHER" id="PTHR19136:SF81">
    <property type="entry name" value="MOLYBDENUM COFACTOR GUANYLYLTRANSFERASE"/>
    <property type="match status" value="1"/>
</dbReference>
<comment type="similarity">
    <text evidence="11">Belongs to the MobA family.</text>
</comment>
<evidence type="ECO:0000256" key="5">
    <source>
        <dbReference type="ARBA" id="ARBA00022723"/>
    </source>
</evidence>
<evidence type="ECO:0000313" key="14">
    <source>
        <dbReference type="EMBL" id="MBE9253516.1"/>
    </source>
</evidence>